<sequence>MFYDSTSNPAVLPSMTITYRRIRGRPLFEEEAALACEWCLDKNNHQGWYGECFIQVLAAAAGLQASPLTPDCTGVDFDISAPVEVGGDFPAMRVQVKTWAKPKGDNDDWIYPRLTEKRFNALAGGERRIPRFLFLVIVPDDAAKYARGNKNGLVLSHAAYWLSLADRVRVENPQCNGTITVRVPKRNLLTVKSLRGLLDPTLAEVAL</sequence>
<keyword evidence="3" id="KW-1185">Reference proteome</keyword>
<evidence type="ECO:0000313" key="2">
    <source>
        <dbReference type="EMBL" id="SDL63434.1"/>
    </source>
</evidence>
<name>A0A1G9LNK9_9ACTN</name>
<reference evidence="2 3" key="1">
    <citation type="submission" date="2016-10" db="EMBL/GenBank/DDBJ databases">
        <authorList>
            <person name="de Groot N.N."/>
        </authorList>
    </citation>
    <scope>NUCLEOTIDE SEQUENCE [LARGE SCALE GENOMIC DNA]</scope>
    <source>
        <strain evidence="2 3">CGMCC 4.6533</strain>
    </source>
</reference>
<evidence type="ECO:0000313" key="3">
    <source>
        <dbReference type="Proteomes" id="UP000199202"/>
    </source>
</evidence>
<dbReference type="Proteomes" id="UP000199202">
    <property type="component" value="Unassembled WGS sequence"/>
</dbReference>
<dbReference type="OrthoDB" id="4217735at2"/>
<accession>A0A1G9LNK9</accession>
<gene>
    <name evidence="2" type="ORF">SAMN05421869_12864</name>
</gene>
<dbReference type="AlphaFoldDB" id="A0A1G9LNK9"/>
<dbReference type="InterPro" id="IPR025375">
    <property type="entry name" value="DUF4365"/>
</dbReference>
<evidence type="ECO:0000259" key="1">
    <source>
        <dbReference type="Pfam" id="PF14280"/>
    </source>
</evidence>
<dbReference type="EMBL" id="FNDJ01000028">
    <property type="protein sequence ID" value="SDL63434.1"/>
    <property type="molecule type" value="Genomic_DNA"/>
</dbReference>
<organism evidence="2 3">
    <name type="scientific">Nonomuraea jiangxiensis</name>
    <dbReference type="NCBI Taxonomy" id="633440"/>
    <lineage>
        <taxon>Bacteria</taxon>
        <taxon>Bacillati</taxon>
        <taxon>Actinomycetota</taxon>
        <taxon>Actinomycetes</taxon>
        <taxon>Streptosporangiales</taxon>
        <taxon>Streptosporangiaceae</taxon>
        <taxon>Nonomuraea</taxon>
    </lineage>
</organism>
<dbReference type="Pfam" id="PF14280">
    <property type="entry name" value="DUF4365"/>
    <property type="match status" value="1"/>
</dbReference>
<protein>
    <recommendedName>
        <fullName evidence="1">DUF4365 domain-containing protein</fullName>
    </recommendedName>
</protein>
<feature type="domain" description="DUF4365" evidence="1">
    <location>
        <begin position="53"/>
        <end position="198"/>
    </location>
</feature>
<dbReference type="STRING" id="633440.SAMN05421869_12864"/>
<proteinExistence type="predicted"/>